<protein>
    <submittedName>
        <fullName evidence="1">Uncharacterized protein</fullName>
    </submittedName>
</protein>
<reference evidence="1" key="1">
    <citation type="submission" date="2023-10" db="EMBL/GenBank/DDBJ databases">
        <authorList>
            <person name="Rodriguez Cubillos JULIANA M."/>
            <person name="De Vega J."/>
        </authorList>
    </citation>
    <scope>NUCLEOTIDE SEQUENCE</scope>
</reference>
<sequence>MITTSVKPLSFDYQGFKYDDVKPEGDASLLYSYIQLTSTSRYQTNTYSVGRVTCFEPLQLWDKTSRKLIYEFMQNGSLDSHLYRGKSLLTWPMRYNIAMDLASALLYLHEEWEQCVIHRDIKSSNIMLDYNFNAKLGDFGMARLVDHEKESQSTTIIAGTMGYIAPEYYTTGKATKESDIYSFGIVSLELASGRKPIDLNAKEDQVTIFDWVRELYRLGRFLEVVDTKLEGIFDEEQMERLVVIGLWCANPNYSFRPSARQVIQVLKFEAPLPILQHMMLESIYSPKTMNTIFGPVSSSFVEDDFDVHKVTR</sequence>
<proteinExistence type="predicted"/>
<comment type="caution">
    <text evidence="1">The sequence shown here is derived from an EMBL/GenBank/DDBJ whole genome shotgun (WGS) entry which is preliminary data.</text>
</comment>
<evidence type="ECO:0000313" key="1">
    <source>
        <dbReference type="EMBL" id="CAJ2631420.1"/>
    </source>
</evidence>
<accession>A0ACB0IGZ5</accession>
<dbReference type="Proteomes" id="UP001177021">
    <property type="component" value="Unassembled WGS sequence"/>
</dbReference>
<evidence type="ECO:0000313" key="2">
    <source>
        <dbReference type="Proteomes" id="UP001177021"/>
    </source>
</evidence>
<gene>
    <name evidence="1" type="ORF">MILVUS5_LOCUS2968</name>
</gene>
<organism evidence="1 2">
    <name type="scientific">Trifolium pratense</name>
    <name type="common">Red clover</name>
    <dbReference type="NCBI Taxonomy" id="57577"/>
    <lineage>
        <taxon>Eukaryota</taxon>
        <taxon>Viridiplantae</taxon>
        <taxon>Streptophyta</taxon>
        <taxon>Embryophyta</taxon>
        <taxon>Tracheophyta</taxon>
        <taxon>Spermatophyta</taxon>
        <taxon>Magnoliopsida</taxon>
        <taxon>eudicotyledons</taxon>
        <taxon>Gunneridae</taxon>
        <taxon>Pentapetalae</taxon>
        <taxon>rosids</taxon>
        <taxon>fabids</taxon>
        <taxon>Fabales</taxon>
        <taxon>Fabaceae</taxon>
        <taxon>Papilionoideae</taxon>
        <taxon>50 kb inversion clade</taxon>
        <taxon>NPAAA clade</taxon>
        <taxon>Hologalegina</taxon>
        <taxon>IRL clade</taxon>
        <taxon>Trifolieae</taxon>
        <taxon>Trifolium</taxon>
    </lineage>
</organism>
<name>A0ACB0IGZ5_TRIPR</name>
<keyword evidence="2" id="KW-1185">Reference proteome</keyword>
<dbReference type="EMBL" id="CASHSV030000001">
    <property type="protein sequence ID" value="CAJ2631420.1"/>
    <property type="molecule type" value="Genomic_DNA"/>
</dbReference>